<dbReference type="InterPro" id="IPR003661">
    <property type="entry name" value="HisK_dim/P_dom"/>
</dbReference>
<gene>
    <name evidence="10" type="ORF">MiSe_53420</name>
</gene>
<dbReference type="Pfam" id="PF02518">
    <property type="entry name" value="HATPase_c"/>
    <property type="match status" value="1"/>
</dbReference>
<dbReference type="SUPFAM" id="SSF47384">
    <property type="entry name" value="Homodimeric domain of signal transducing histidine kinase"/>
    <property type="match status" value="1"/>
</dbReference>
<dbReference type="InterPro" id="IPR036097">
    <property type="entry name" value="HisK_dim/P_sf"/>
</dbReference>
<evidence type="ECO:0000259" key="8">
    <source>
        <dbReference type="PROSITE" id="PS50112"/>
    </source>
</evidence>
<dbReference type="NCBIfam" id="TIGR03407">
    <property type="entry name" value="urea_ABC_UrtA"/>
    <property type="match status" value="1"/>
</dbReference>
<evidence type="ECO:0000259" key="9">
    <source>
        <dbReference type="PROSITE" id="PS50113"/>
    </source>
</evidence>
<dbReference type="Pfam" id="PF08447">
    <property type="entry name" value="PAS_3"/>
    <property type="match status" value="1"/>
</dbReference>
<keyword evidence="4" id="KW-0418">Kinase</keyword>
<dbReference type="Gene3D" id="1.10.287.130">
    <property type="match status" value="1"/>
</dbReference>
<dbReference type="CDD" id="cd06355">
    <property type="entry name" value="PBP1_FmdD-like"/>
    <property type="match status" value="1"/>
</dbReference>
<dbReference type="InterPro" id="IPR003594">
    <property type="entry name" value="HATPase_dom"/>
</dbReference>
<dbReference type="NCBIfam" id="TIGR00229">
    <property type="entry name" value="sensory_box"/>
    <property type="match status" value="1"/>
</dbReference>
<keyword evidence="5" id="KW-0902">Two-component regulatory system</keyword>
<dbReference type="Gene3D" id="3.30.450.20">
    <property type="entry name" value="PAS domain"/>
    <property type="match status" value="2"/>
</dbReference>
<evidence type="ECO:0000313" key="11">
    <source>
        <dbReference type="Proteomes" id="UP001050975"/>
    </source>
</evidence>
<dbReference type="InterPro" id="IPR013655">
    <property type="entry name" value="PAS_fold_3"/>
</dbReference>
<dbReference type="InterPro" id="IPR003018">
    <property type="entry name" value="GAF"/>
</dbReference>
<dbReference type="InterPro" id="IPR035965">
    <property type="entry name" value="PAS-like_dom_sf"/>
</dbReference>
<organism evidence="10 11">
    <name type="scientific">Microseira wollei NIES-4236</name>
    <dbReference type="NCBI Taxonomy" id="2530354"/>
    <lineage>
        <taxon>Bacteria</taxon>
        <taxon>Bacillati</taxon>
        <taxon>Cyanobacteriota</taxon>
        <taxon>Cyanophyceae</taxon>
        <taxon>Oscillatoriophycideae</taxon>
        <taxon>Aerosakkonematales</taxon>
        <taxon>Aerosakkonemataceae</taxon>
        <taxon>Microseira</taxon>
    </lineage>
</organism>
<dbReference type="CDD" id="cd00130">
    <property type="entry name" value="PAS"/>
    <property type="match status" value="1"/>
</dbReference>
<dbReference type="InterPro" id="IPR013656">
    <property type="entry name" value="PAS_4"/>
</dbReference>
<dbReference type="SUPFAM" id="SSF53822">
    <property type="entry name" value="Periplasmic binding protein-like I"/>
    <property type="match status" value="1"/>
</dbReference>
<evidence type="ECO:0000256" key="6">
    <source>
        <dbReference type="SAM" id="Coils"/>
    </source>
</evidence>
<evidence type="ECO:0000256" key="1">
    <source>
        <dbReference type="ARBA" id="ARBA00000085"/>
    </source>
</evidence>
<dbReference type="InterPro" id="IPR000014">
    <property type="entry name" value="PAS"/>
</dbReference>
<dbReference type="Pfam" id="PF01590">
    <property type="entry name" value="GAF"/>
    <property type="match status" value="1"/>
</dbReference>
<feature type="coiled-coil region" evidence="6">
    <location>
        <begin position="1040"/>
        <end position="1074"/>
    </location>
</feature>
<keyword evidence="11" id="KW-1185">Reference proteome</keyword>
<dbReference type="PANTHER" id="PTHR47628">
    <property type="match status" value="1"/>
</dbReference>
<dbReference type="InterPro" id="IPR028082">
    <property type="entry name" value="Peripla_BP_I"/>
</dbReference>
<dbReference type="Pfam" id="PF08448">
    <property type="entry name" value="PAS_4"/>
    <property type="match status" value="1"/>
</dbReference>
<dbReference type="SMART" id="SM00065">
    <property type="entry name" value="GAF"/>
    <property type="match status" value="1"/>
</dbReference>
<dbReference type="SUPFAM" id="SSF55785">
    <property type="entry name" value="PYP-like sensor domain (PAS domain)"/>
    <property type="match status" value="2"/>
</dbReference>
<dbReference type="SMART" id="SM00387">
    <property type="entry name" value="HATPase_c"/>
    <property type="match status" value="1"/>
</dbReference>
<comment type="caution">
    <text evidence="10">The sequence shown here is derived from an EMBL/GenBank/DDBJ whole genome shotgun (WGS) entry which is preliminary data.</text>
</comment>
<evidence type="ECO:0000259" key="7">
    <source>
        <dbReference type="PROSITE" id="PS50109"/>
    </source>
</evidence>
<name>A0AAV3XCA7_9CYAN</name>
<dbReference type="Gene3D" id="3.30.450.40">
    <property type="match status" value="2"/>
</dbReference>
<feature type="domain" description="PAC" evidence="9">
    <location>
        <begin position="671"/>
        <end position="723"/>
    </location>
</feature>
<dbReference type="SUPFAM" id="SSF55781">
    <property type="entry name" value="GAF domain-like"/>
    <property type="match status" value="2"/>
</dbReference>
<dbReference type="InterPro" id="IPR004358">
    <property type="entry name" value="Sig_transdc_His_kin-like_C"/>
</dbReference>
<comment type="catalytic activity">
    <reaction evidence="1">
        <text>ATP + protein L-histidine = ADP + protein N-phospho-L-histidine.</text>
        <dbReference type="EC" id="2.7.13.3"/>
    </reaction>
</comment>
<dbReference type="InterPro" id="IPR036890">
    <property type="entry name" value="HATPase_C_sf"/>
</dbReference>
<dbReference type="PROSITE" id="PS50113">
    <property type="entry name" value="PAC"/>
    <property type="match status" value="1"/>
</dbReference>
<evidence type="ECO:0000256" key="4">
    <source>
        <dbReference type="ARBA" id="ARBA00022777"/>
    </source>
</evidence>
<dbReference type="GO" id="GO:0000155">
    <property type="term" value="F:phosphorelay sensor kinase activity"/>
    <property type="evidence" value="ECO:0007669"/>
    <property type="project" value="InterPro"/>
</dbReference>
<dbReference type="SMART" id="SM00091">
    <property type="entry name" value="PAS"/>
    <property type="match status" value="2"/>
</dbReference>
<dbReference type="InterPro" id="IPR017777">
    <property type="entry name" value="ABC_urea-bd_UrtA"/>
</dbReference>
<dbReference type="PROSITE" id="PS50112">
    <property type="entry name" value="PAS"/>
    <property type="match status" value="1"/>
</dbReference>
<dbReference type="RefSeq" id="WP_226586416.1">
    <property type="nucleotide sequence ID" value="NZ_BLAY01000093.1"/>
</dbReference>
<evidence type="ECO:0000313" key="10">
    <source>
        <dbReference type="EMBL" id="GET40532.1"/>
    </source>
</evidence>
<dbReference type="InterPro" id="IPR001610">
    <property type="entry name" value="PAC"/>
</dbReference>
<dbReference type="PROSITE" id="PS50109">
    <property type="entry name" value="HIS_KIN"/>
    <property type="match status" value="1"/>
</dbReference>
<evidence type="ECO:0000256" key="3">
    <source>
        <dbReference type="ARBA" id="ARBA00022553"/>
    </source>
</evidence>
<dbReference type="Pfam" id="PF13433">
    <property type="entry name" value="Peripla_BP_5"/>
    <property type="match status" value="1"/>
</dbReference>
<keyword evidence="6" id="KW-0175">Coiled coil</keyword>
<dbReference type="InterPro" id="IPR029016">
    <property type="entry name" value="GAF-like_dom_sf"/>
</dbReference>
<dbReference type="InterPro" id="IPR000700">
    <property type="entry name" value="PAS-assoc_C"/>
</dbReference>
<dbReference type="InterPro" id="IPR005467">
    <property type="entry name" value="His_kinase_dom"/>
</dbReference>
<keyword evidence="4" id="KW-0808">Transferase</keyword>
<dbReference type="CDD" id="cd00082">
    <property type="entry name" value="HisKA"/>
    <property type="match status" value="1"/>
</dbReference>
<evidence type="ECO:0000256" key="2">
    <source>
        <dbReference type="ARBA" id="ARBA00012438"/>
    </source>
</evidence>
<dbReference type="Proteomes" id="UP001050975">
    <property type="component" value="Unassembled WGS sequence"/>
</dbReference>
<dbReference type="SMART" id="SM00086">
    <property type="entry name" value="PAC"/>
    <property type="match status" value="2"/>
</dbReference>
<accession>A0AAV3XCA7</accession>
<keyword evidence="3" id="KW-0597">Phosphoprotein</keyword>
<dbReference type="EMBL" id="BLAY01000093">
    <property type="protein sequence ID" value="GET40532.1"/>
    <property type="molecule type" value="Genomic_DNA"/>
</dbReference>
<sequence length="1382" mass="153701">MSCLNQPSGSRVRVGIMHSTSGTMALSEKPLIDAALMACAQINQAGGVLGQPIEPVVVDGRSNPAEFERQARWLLQVERVATAFGCWTSASRKAVKPIFEECNALLWYPVQYEGLETSPNIFYTGSCPNQQVEPAVTWLVENKGKRFYLIGSDYVFPRTANKLIAAQLKQLGGQVVGEEYVKLGETDFSDIIARIRHLRPDVVFNTLNGDSNQSFYRQYRDAGITPSEIPILAVSVAEAELQEIGDAAVGHYASWSYFQSIDTPENNRFVQNFRACYGDLRVTSDPIEAAYSQVYLWKQAVEAAESFDTDRVRQAAYGQSFAAPGGLIKIEANHHIQKHCRIGKILPNKQFEIVYSSEKAIKPLPWMGVEELNFDKSELIISLLAEVSQGIQQNWLIEQQSRELQQVEAALRESATKLRNHNLVLTRLAKSPAVHQGDLKAALTEITEASADNIGVERASVWLLDETKTKIKCLDLFEKGRNQHSEGAELAAVDYPAYFQALQQDEAIAADNASTDPRTVEFAPSYLIPLGIVSMLDIPIRLRGQTAGVICLEHIGDARHWTAEDQNFARSLADLVSLAVEASERKQTEAALRQSQERWQLIVRATGEGIYDWNNITGEAFTSPRLTEILGYAEGEIVTDYNSWYKSLHPEDLAPTVAKLQAHLEGKTPQYIAEYRQRCKDGSYKWILARGQAQWDETGKPVRMVGSHQDISDRKQTEAQNQLVLNLTQAINAVPDFDSALQVTLQRICETTGWKYGEAWEPTADGSALQSSHCWYYQSKGIDPTVEDAIARFRDYSAVLTILPGEGIPGQVWLNQQSQWLADLTAVEDTFSRLELAEEASLKAGFGVPILATGDWGLETPNWTRAASEQLPITNYPLPITQSPVLAVLVFFTLEASAEDKQLSELVSAVIAKLGTVLQQKKVQAEMKALFAAMTDLVTVRDFSGRCLNVIPTNTTNLYKPPAAMIGRRLHDDLPRQQADLILKSIKKALLSQKTVAIEYCLPIGGKEVWLAETISPLSEQTAILVARDISEQQAALRERISAESALRQKNEELTNALQQLKTAQEELIQAEKMAALGQLVAGIAHEINTPLGAIRSSVRNIDQFLGKTLETLPQISPERQSDILALIQNSNQEKNLSTKEKRQFKRRLRQQLEAEEIANADLIADTLAELGIFDNLEQFLPLLKDPEGENILQTAYKLASVKASTQIINTAIERASRVVFALKTYARYDHSGAMVQTQVTEGIETVLTLYHNQLKQGVEVIRNYREIPAIFCYRDELNQVWTNLIHNAIQAMDNRGTLTIDVIQENQQVKIGITDSGKGITSEVMPKIFEPFFTTKPPGEGSGMGLNIVKKIVEKHQGKITVESQPGHTKFTVYLPSVTEQ</sequence>
<dbReference type="Gene3D" id="3.30.565.10">
    <property type="entry name" value="Histidine kinase-like ATPase, C-terminal domain"/>
    <property type="match status" value="1"/>
</dbReference>
<protein>
    <recommendedName>
        <fullName evidence="2">histidine kinase</fullName>
        <ecNumber evidence="2">2.7.13.3</ecNumber>
    </recommendedName>
</protein>
<dbReference type="SUPFAM" id="SSF55874">
    <property type="entry name" value="ATPase domain of HSP90 chaperone/DNA topoisomerase II/histidine kinase"/>
    <property type="match status" value="1"/>
</dbReference>
<proteinExistence type="predicted"/>
<reference evidence="10" key="1">
    <citation type="submission" date="2019-10" db="EMBL/GenBank/DDBJ databases">
        <title>Draft genome sequece of Microseira wollei NIES-4236.</title>
        <authorList>
            <person name="Yamaguchi H."/>
            <person name="Suzuki S."/>
            <person name="Kawachi M."/>
        </authorList>
    </citation>
    <scope>NUCLEOTIDE SEQUENCE</scope>
    <source>
        <strain evidence="10">NIES-4236</strain>
    </source>
</reference>
<dbReference type="PANTHER" id="PTHR47628:SF1">
    <property type="entry name" value="ALIPHATIC AMIDASE EXPRESSION-REGULATING PROTEIN"/>
    <property type="match status" value="1"/>
</dbReference>
<dbReference type="PRINTS" id="PR00344">
    <property type="entry name" value="BCTRLSENSOR"/>
</dbReference>
<evidence type="ECO:0000256" key="5">
    <source>
        <dbReference type="ARBA" id="ARBA00023012"/>
    </source>
</evidence>
<feature type="domain" description="PAS" evidence="8">
    <location>
        <begin position="595"/>
        <end position="667"/>
    </location>
</feature>
<dbReference type="EC" id="2.7.13.3" evidence="2"/>
<dbReference type="Gene3D" id="3.40.50.2300">
    <property type="match status" value="2"/>
</dbReference>
<feature type="domain" description="Histidine kinase" evidence="7">
    <location>
        <begin position="1083"/>
        <end position="1380"/>
    </location>
</feature>